<dbReference type="GO" id="GO:0008234">
    <property type="term" value="F:cysteine-type peptidase activity"/>
    <property type="evidence" value="ECO:0007669"/>
    <property type="project" value="UniProtKB-KW"/>
</dbReference>
<dbReference type="Pfam" id="PF00877">
    <property type="entry name" value="NLPC_P60"/>
    <property type="match status" value="1"/>
</dbReference>
<dbReference type="PANTHER" id="PTHR47053">
    <property type="entry name" value="MUREIN DD-ENDOPEPTIDASE MEPH-RELATED"/>
    <property type="match status" value="1"/>
</dbReference>
<evidence type="ECO:0000256" key="3">
    <source>
        <dbReference type="ARBA" id="ARBA00022801"/>
    </source>
</evidence>
<keyword evidence="7" id="KW-1185">Reference proteome</keyword>
<dbReference type="GO" id="GO:0006508">
    <property type="term" value="P:proteolysis"/>
    <property type="evidence" value="ECO:0007669"/>
    <property type="project" value="UniProtKB-KW"/>
</dbReference>
<name>A0A3M8DVK2_9BACL</name>
<evidence type="ECO:0000313" key="6">
    <source>
        <dbReference type="EMBL" id="RNB91529.1"/>
    </source>
</evidence>
<sequence>MGTPYVWGSSRSTKSTMDCSEFVMWAMKEGAHINMGKGGARSQYTIGKQKGKVVKYSELKKGDIVFFSTKATMKYAKGSINRIGHVGIYAGNGKVLHTYGAGGVRYSNMASGWWKDHYVTAVRVL</sequence>
<reference evidence="6 7" key="1">
    <citation type="submission" date="2018-10" db="EMBL/GenBank/DDBJ databases">
        <title>Phylogenomics of Brevibacillus.</title>
        <authorList>
            <person name="Dunlap C."/>
        </authorList>
    </citation>
    <scope>NUCLEOTIDE SEQUENCE [LARGE SCALE GENOMIC DNA]</scope>
    <source>
        <strain evidence="6 7">JCM 15716</strain>
    </source>
</reference>
<dbReference type="PROSITE" id="PS51935">
    <property type="entry name" value="NLPC_P60"/>
    <property type="match status" value="1"/>
</dbReference>
<evidence type="ECO:0000256" key="4">
    <source>
        <dbReference type="ARBA" id="ARBA00022807"/>
    </source>
</evidence>
<accession>A0A3M8DVK2</accession>
<organism evidence="6 7">
    <name type="scientific">Brevibacillus fluminis</name>
    <dbReference type="NCBI Taxonomy" id="511487"/>
    <lineage>
        <taxon>Bacteria</taxon>
        <taxon>Bacillati</taxon>
        <taxon>Bacillota</taxon>
        <taxon>Bacilli</taxon>
        <taxon>Bacillales</taxon>
        <taxon>Paenibacillaceae</taxon>
        <taxon>Brevibacillus</taxon>
    </lineage>
</organism>
<comment type="caution">
    <text evidence="6">The sequence shown here is derived from an EMBL/GenBank/DDBJ whole genome shotgun (WGS) entry which is preliminary data.</text>
</comment>
<evidence type="ECO:0000256" key="1">
    <source>
        <dbReference type="ARBA" id="ARBA00007074"/>
    </source>
</evidence>
<feature type="domain" description="NlpC/P60" evidence="5">
    <location>
        <begin position="1"/>
        <end position="125"/>
    </location>
</feature>
<dbReference type="InterPro" id="IPR051202">
    <property type="entry name" value="Peptidase_C40"/>
</dbReference>
<evidence type="ECO:0000256" key="2">
    <source>
        <dbReference type="ARBA" id="ARBA00022670"/>
    </source>
</evidence>
<protein>
    <submittedName>
        <fullName evidence="6">NlpC/P60 family protein</fullName>
    </submittedName>
</protein>
<keyword evidence="3" id="KW-0378">Hydrolase</keyword>
<gene>
    <name evidence="6" type="ORF">EDM56_05270</name>
</gene>
<dbReference type="AlphaFoldDB" id="A0A3M8DVK2"/>
<evidence type="ECO:0000313" key="7">
    <source>
        <dbReference type="Proteomes" id="UP000271031"/>
    </source>
</evidence>
<keyword evidence="2" id="KW-0645">Protease</keyword>
<comment type="similarity">
    <text evidence="1">Belongs to the peptidase C40 family.</text>
</comment>
<dbReference type="OrthoDB" id="9813118at2"/>
<dbReference type="EMBL" id="RHHQ01000005">
    <property type="protein sequence ID" value="RNB91529.1"/>
    <property type="molecule type" value="Genomic_DNA"/>
</dbReference>
<dbReference type="SUPFAM" id="SSF54001">
    <property type="entry name" value="Cysteine proteinases"/>
    <property type="match status" value="1"/>
</dbReference>
<dbReference type="InterPro" id="IPR038765">
    <property type="entry name" value="Papain-like_cys_pep_sf"/>
</dbReference>
<dbReference type="PANTHER" id="PTHR47053:SF1">
    <property type="entry name" value="MUREIN DD-ENDOPEPTIDASE MEPH-RELATED"/>
    <property type="match status" value="1"/>
</dbReference>
<dbReference type="Gene3D" id="3.90.1720.10">
    <property type="entry name" value="endopeptidase domain like (from Nostoc punctiforme)"/>
    <property type="match status" value="1"/>
</dbReference>
<keyword evidence="4" id="KW-0788">Thiol protease</keyword>
<dbReference type="Proteomes" id="UP000271031">
    <property type="component" value="Unassembled WGS sequence"/>
</dbReference>
<dbReference type="InterPro" id="IPR000064">
    <property type="entry name" value="NLP_P60_dom"/>
</dbReference>
<proteinExistence type="inferred from homology"/>
<evidence type="ECO:0000259" key="5">
    <source>
        <dbReference type="PROSITE" id="PS51935"/>
    </source>
</evidence>